<feature type="chain" id="PRO_5031122300" description="DUF4426 domain-containing protein" evidence="1">
    <location>
        <begin position="24"/>
        <end position="149"/>
    </location>
</feature>
<keyword evidence="4" id="KW-1185">Reference proteome</keyword>
<sequence>MTIRQTLGALATGLLLAAPLAQAQQFEQVGDYQIHYNALNTSFIAPEVAAATGIQRSRVTGMLNVSVLQEQDAGAPRAVNARVDGQVSGLTGQPLPLRFRTVRDGDSIYHIATFRIHEGEPMRFELEVTPDRNAAPVDVAFTQRFYIDR</sequence>
<accession>A0A7W5N3C0</accession>
<gene>
    <name evidence="3" type="ORF">FHR97_003973</name>
</gene>
<feature type="signal peptide" evidence="1">
    <location>
        <begin position="1"/>
        <end position="23"/>
    </location>
</feature>
<protein>
    <recommendedName>
        <fullName evidence="2">DUF4426 domain-containing protein</fullName>
    </recommendedName>
</protein>
<evidence type="ECO:0000313" key="4">
    <source>
        <dbReference type="Proteomes" id="UP000518892"/>
    </source>
</evidence>
<keyword evidence="1" id="KW-0732">Signal</keyword>
<dbReference type="EMBL" id="JACHXR010000021">
    <property type="protein sequence ID" value="MBB3233090.1"/>
    <property type="molecule type" value="Genomic_DNA"/>
</dbReference>
<comment type="caution">
    <text evidence="3">The sequence shown here is derived from an EMBL/GenBank/DDBJ whole genome shotgun (WGS) entry which is preliminary data.</text>
</comment>
<dbReference type="Gene3D" id="2.60.40.3340">
    <property type="entry name" value="Domain of unknown function DUF4426"/>
    <property type="match status" value="1"/>
</dbReference>
<evidence type="ECO:0000259" key="2">
    <source>
        <dbReference type="Pfam" id="PF14467"/>
    </source>
</evidence>
<dbReference type="Proteomes" id="UP000518892">
    <property type="component" value="Unassembled WGS sequence"/>
</dbReference>
<feature type="domain" description="DUF4426" evidence="2">
    <location>
        <begin position="27"/>
        <end position="148"/>
    </location>
</feature>
<organism evidence="3 4">
    <name type="scientific">Halomonas stenophila</name>
    <dbReference type="NCBI Taxonomy" id="795312"/>
    <lineage>
        <taxon>Bacteria</taxon>
        <taxon>Pseudomonadati</taxon>
        <taxon>Pseudomonadota</taxon>
        <taxon>Gammaproteobacteria</taxon>
        <taxon>Oceanospirillales</taxon>
        <taxon>Halomonadaceae</taxon>
        <taxon>Halomonas</taxon>
    </lineage>
</organism>
<dbReference type="Pfam" id="PF14467">
    <property type="entry name" value="DUF4426"/>
    <property type="match status" value="1"/>
</dbReference>
<evidence type="ECO:0000256" key="1">
    <source>
        <dbReference type="SAM" id="SignalP"/>
    </source>
</evidence>
<dbReference type="AlphaFoldDB" id="A0A7W5N3C0"/>
<dbReference type="RefSeq" id="WP_183385494.1">
    <property type="nucleotide sequence ID" value="NZ_JACHXR010000021.1"/>
</dbReference>
<dbReference type="InterPro" id="IPR025218">
    <property type="entry name" value="DUF4426"/>
</dbReference>
<reference evidence="3 4" key="1">
    <citation type="submission" date="2020-08" db="EMBL/GenBank/DDBJ databases">
        <title>Genomic Encyclopedia of Type Strains, Phase III (KMG-III): the genomes of soil and plant-associated and newly described type strains.</title>
        <authorList>
            <person name="Whitman W."/>
        </authorList>
    </citation>
    <scope>NUCLEOTIDE SEQUENCE [LARGE SCALE GENOMIC DNA]</scope>
    <source>
        <strain evidence="3 4">CECT 7744</strain>
    </source>
</reference>
<evidence type="ECO:0000313" key="3">
    <source>
        <dbReference type="EMBL" id="MBB3233090.1"/>
    </source>
</evidence>
<proteinExistence type="predicted"/>
<name>A0A7W5N3C0_9GAMM</name>